<gene>
    <name evidence="3" type="ORF">E3D37_29385</name>
</gene>
<feature type="region of interest" description="Disordered" evidence="1">
    <location>
        <begin position="26"/>
        <end position="54"/>
    </location>
</feature>
<organism evidence="3 4">
    <name type="scientific">Burkholderia cepacia</name>
    <name type="common">Pseudomonas cepacia</name>
    <dbReference type="NCBI Taxonomy" id="292"/>
    <lineage>
        <taxon>Bacteria</taxon>
        <taxon>Pseudomonadati</taxon>
        <taxon>Pseudomonadota</taxon>
        <taxon>Betaproteobacteria</taxon>
        <taxon>Burkholderiales</taxon>
        <taxon>Burkholderiaceae</taxon>
        <taxon>Burkholderia</taxon>
        <taxon>Burkholderia cepacia complex</taxon>
    </lineage>
</organism>
<name>A0AAX2RIU9_BURCE</name>
<dbReference type="Proteomes" id="UP000298234">
    <property type="component" value="Unassembled WGS sequence"/>
</dbReference>
<evidence type="ECO:0000256" key="1">
    <source>
        <dbReference type="SAM" id="MobiDB-lite"/>
    </source>
</evidence>
<evidence type="ECO:0008006" key="5">
    <source>
        <dbReference type="Google" id="ProtNLM"/>
    </source>
</evidence>
<feature type="chain" id="PRO_5043376679" description="Secreted protein" evidence="2">
    <location>
        <begin position="27"/>
        <end position="219"/>
    </location>
</feature>
<accession>A0AAX2RIU9</accession>
<reference evidence="3 4" key="1">
    <citation type="submission" date="2019-03" db="EMBL/GenBank/DDBJ databases">
        <title>Burkholderia cepacia outbreak.</title>
        <authorList>
            <person name="Farzana R."/>
            <person name="Walsh T.R."/>
        </authorList>
    </citation>
    <scope>NUCLEOTIDE SEQUENCE [LARGE SCALE GENOMIC DNA]</scope>
    <source>
        <strain evidence="4">d13</strain>
    </source>
</reference>
<dbReference type="AlphaFoldDB" id="A0AAX2RIU9"/>
<evidence type="ECO:0000256" key="2">
    <source>
        <dbReference type="SAM" id="SignalP"/>
    </source>
</evidence>
<sequence length="219" mass="22923">MKPAKFIGLILVTAASAALCTSTASAATSADTREPPKAHENRDATTSAPVPDDNVGESVLLEFRMHGEQGVKPFEAGMVVGNGKPGVIKTEVETVFVSGYCSKNNTSVTYVGSDGCSPEGRRHGALTSGTFITATPTVQPNGKVFVTLQISRAHLDALVDAKTPLGTVQLPVLTESNYSGQISVRSGESTPIDSFVQSGERWEITASVYPEVHAGTGDR</sequence>
<dbReference type="EMBL" id="SNSQ01000041">
    <property type="protein sequence ID" value="TEU40064.1"/>
    <property type="molecule type" value="Genomic_DNA"/>
</dbReference>
<feature type="signal peptide" evidence="2">
    <location>
        <begin position="1"/>
        <end position="26"/>
    </location>
</feature>
<feature type="compositionally biased region" description="Basic and acidic residues" evidence="1">
    <location>
        <begin position="31"/>
        <end position="43"/>
    </location>
</feature>
<dbReference type="RefSeq" id="WP_134257037.1">
    <property type="nucleotide sequence ID" value="NZ_SNSG01000042.1"/>
</dbReference>
<evidence type="ECO:0000313" key="3">
    <source>
        <dbReference type="EMBL" id="TEU40064.1"/>
    </source>
</evidence>
<comment type="caution">
    <text evidence="3">The sequence shown here is derived from an EMBL/GenBank/DDBJ whole genome shotgun (WGS) entry which is preliminary data.</text>
</comment>
<evidence type="ECO:0000313" key="4">
    <source>
        <dbReference type="Proteomes" id="UP000298234"/>
    </source>
</evidence>
<keyword evidence="2" id="KW-0732">Signal</keyword>
<proteinExistence type="predicted"/>
<protein>
    <recommendedName>
        <fullName evidence="5">Secreted protein</fullName>
    </recommendedName>
</protein>